<dbReference type="Proteomes" id="UP001500552">
    <property type="component" value="Unassembled WGS sequence"/>
</dbReference>
<dbReference type="InterPro" id="IPR050406">
    <property type="entry name" value="FGGY_Carb_Kinase"/>
</dbReference>
<evidence type="ECO:0000256" key="1">
    <source>
        <dbReference type="ARBA" id="ARBA00009156"/>
    </source>
</evidence>
<organism evidence="5 6">
    <name type="scientific">Pontibacter saemangeumensis</name>
    <dbReference type="NCBI Taxonomy" id="1084525"/>
    <lineage>
        <taxon>Bacteria</taxon>
        <taxon>Pseudomonadati</taxon>
        <taxon>Bacteroidota</taxon>
        <taxon>Cytophagia</taxon>
        <taxon>Cytophagales</taxon>
        <taxon>Hymenobacteraceae</taxon>
        <taxon>Pontibacter</taxon>
    </lineage>
</organism>
<keyword evidence="6" id="KW-1185">Reference proteome</keyword>
<protein>
    <recommendedName>
        <fullName evidence="4">Carbohydrate kinase FGGY N-terminal domain-containing protein</fullName>
    </recommendedName>
</protein>
<feature type="domain" description="Carbohydrate kinase FGGY N-terminal" evidence="4">
    <location>
        <begin position="6"/>
        <end position="193"/>
    </location>
</feature>
<proteinExistence type="inferred from homology"/>
<dbReference type="Gene3D" id="3.30.420.40">
    <property type="match status" value="2"/>
</dbReference>
<evidence type="ECO:0000259" key="4">
    <source>
        <dbReference type="Pfam" id="PF00370"/>
    </source>
</evidence>
<evidence type="ECO:0000256" key="3">
    <source>
        <dbReference type="ARBA" id="ARBA00022777"/>
    </source>
</evidence>
<dbReference type="CDD" id="cd07772">
    <property type="entry name" value="ASKHA_NBD_FGGY_NaCK-like"/>
    <property type="match status" value="1"/>
</dbReference>
<evidence type="ECO:0000313" key="5">
    <source>
        <dbReference type="EMBL" id="GAA4429075.1"/>
    </source>
</evidence>
<reference evidence="6" key="1">
    <citation type="journal article" date="2019" name="Int. J. Syst. Evol. Microbiol.">
        <title>The Global Catalogue of Microorganisms (GCM) 10K type strain sequencing project: providing services to taxonomists for standard genome sequencing and annotation.</title>
        <authorList>
            <consortium name="The Broad Institute Genomics Platform"/>
            <consortium name="The Broad Institute Genome Sequencing Center for Infectious Disease"/>
            <person name="Wu L."/>
            <person name="Ma J."/>
        </authorList>
    </citation>
    <scope>NUCLEOTIDE SEQUENCE [LARGE SCALE GENOMIC DNA]</scope>
    <source>
        <strain evidence="6">JCM 17926</strain>
    </source>
</reference>
<dbReference type="Pfam" id="PF00370">
    <property type="entry name" value="FGGY_N"/>
    <property type="match status" value="1"/>
</dbReference>
<comment type="similarity">
    <text evidence="1">Belongs to the FGGY kinase family.</text>
</comment>
<dbReference type="PANTHER" id="PTHR43095:SF2">
    <property type="entry name" value="GLUCONOKINASE"/>
    <property type="match status" value="1"/>
</dbReference>
<keyword evidence="2" id="KW-0808">Transferase</keyword>
<comment type="caution">
    <text evidence="5">The sequence shown here is derived from an EMBL/GenBank/DDBJ whole genome shotgun (WGS) entry which is preliminary data.</text>
</comment>
<dbReference type="RefSeq" id="WP_345157849.1">
    <property type="nucleotide sequence ID" value="NZ_BAABHC010000005.1"/>
</dbReference>
<dbReference type="InterPro" id="IPR018484">
    <property type="entry name" value="FGGY_N"/>
</dbReference>
<evidence type="ECO:0000256" key="2">
    <source>
        <dbReference type="ARBA" id="ARBA00022679"/>
    </source>
</evidence>
<gene>
    <name evidence="5" type="ORF">GCM10023188_14030</name>
</gene>
<dbReference type="PANTHER" id="PTHR43095">
    <property type="entry name" value="SUGAR KINASE"/>
    <property type="match status" value="1"/>
</dbReference>
<dbReference type="EMBL" id="BAABHC010000005">
    <property type="protein sequence ID" value="GAA4429075.1"/>
    <property type="molecule type" value="Genomic_DNA"/>
</dbReference>
<dbReference type="SUPFAM" id="SSF53067">
    <property type="entry name" value="Actin-like ATPase domain"/>
    <property type="match status" value="1"/>
</dbReference>
<sequence>MIPCIAIFDIGKTHKKILLFDQRYQIIKEEEVSIEATVDDDGDKGEDLEALTNWIRATWRSLEADQRYDVLAVNFTAYGASLVHLNDAGEAVTPLYNYLKPFPENLEKQFYNTYGDRLTLSAQTASPPLGMLNAGLQLYWLKYQKPALFRQIRHSLHLPQYVAYLFTGELTTEYTSLGCHTALWDFQKKDYHAWVYAEGFDKLLPPLRHYYRPLETTFRSGKILAGLGLHDSSAALIPYLKQYRKPFLLFSMGTWGITLNPFARQPLSTTDLQHDCLQYLTFRGNPVKASRKFIGDVHEKQVKRFAEYYGKPLDYYKSVQYDESLTNAGLLQGLGSAQKQGQALGSDTVVSAVSLEVDLALHDTYEAAYHQLIEQLIQQLLDSLNLAAEGDTGYFKLLLVEGGFSRNQVFMSLLRRVFPDLKIKARKEAQGTALGAALALNVWPY</sequence>
<accession>A0ABP8LIK7</accession>
<name>A0ABP8LIK7_9BACT</name>
<keyword evidence="3" id="KW-0418">Kinase</keyword>
<dbReference type="InterPro" id="IPR043129">
    <property type="entry name" value="ATPase_NBD"/>
</dbReference>
<evidence type="ECO:0000313" key="6">
    <source>
        <dbReference type="Proteomes" id="UP001500552"/>
    </source>
</evidence>